<dbReference type="SUPFAM" id="SSF63825">
    <property type="entry name" value="YWTD domain"/>
    <property type="match status" value="1"/>
</dbReference>
<dbReference type="InterPro" id="IPR011042">
    <property type="entry name" value="6-blade_b-propeller_TolB-like"/>
</dbReference>
<keyword evidence="1" id="KW-0677">Repeat</keyword>
<evidence type="ECO:0000259" key="4">
    <source>
        <dbReference type="Pfam" id="PF08450"/>
    </source>
</evidence>
<gene>
    <name evidence="5" type="ORF">GCM10022419_120770</name>
</gene>
<dbReference type="SUPFAM" id="SSF63829">
    <property type="entry name" value="Calcium-dependent phosphotriesterase"/>
    <property type="match status" value="1"/>
</dbReference>
<evidence type="ECO:0000256" key="3">
    <source>
        <dbReference type="SAM" id="MobiDB-lite"/>
    </source>
</evidence>
<evidence type="ECO:0000313" key="5">
    <source>
        <dbReference type="EMBL" id="GAA3615311.1"/>
    </source>
</evidence>
<dbReference type="PANTHER" id="PTHR40274:SF4">
    <property type="entry name" value="BLL1406 PROTEIN"/>
    <property type="match status" value="1"/>
</dbReference>
<sequence length="541" mass="56267">MSGRPLSGQPTSGRPLSGQPLNRRKVERLIRARPLWGSNGMAFGPDGRLYVAQFLAGQISAVDLATGDVEVVVPPDGPLHSPDDLAFDTDGAMYVTDLVPGRVWRRDPAGTFTLVTDEITAPNGIACVGTRVFANEMIPGGRLLELSTAGDEPTVLTAGLAMGNAMQLGPDRRLYYPHMLTGEVFRIPLDGGEPELVAADVPDPVAVRFDRGGALLVLSRGATGIVTRVDLTGTGDRSAIVSELNALDNAAFDADNRMFVSSYAHGGVAELAADGRTRQIVPRGLGGPFGVSVDLGGGIHVADHYRLAQPASRPDEDVTTTELVNFVHGVAADGDLLHTTSQYGHVRTYDRRSGTMRTRAEGLNRPLGIAVRADGTLVVAESGAGRVVAIDHDDQVSVLAEGLGRPVGVAVDADQRCYVSDEQLAAVYRVELGAPVLLADGLGTPQGITVHDGTAYVVETTHRRLLALDLATGDVVVEADSLPVASAAGLSGPEPGLFVPPGLPGMPRPFAGIAATADGSLVIAANGDGSVLLLPPEETAP</sequence>
<dbReference type="InterPro" id="IPR001258">
    <property type="entry name" value="NHL_repeat"/>
</dbReference>
<dbReference type="Proteomes" id="UP001500630">
    <property type="component" value="Unassembled WGS sequence"/>
</dbReference>
<name>A0ABP6ZR58_9ACTN</name>
<feature type="repeat" description="NHL" evidence="2">
    <location>
        <begin position="363"/>
        <end position="393"/>
    </location>
</feature>
<evidence type="ECO:0000313" key="6">
    <source>
        <dbReference type="Proteomes" id="UP001500630"/>
    </source>
</evidence>
<feature type="region of interest" description="Disordered" evidence="3">
    <location>
        <begin position="1"/>
        <end position="23"/>
    </location>
</feature>
<reference evidence="6" key="1">
    <citation type="journal article" date="2019" name="Int. J. Syst. Evol. Microbiol.">
        <title>The Global Catalogue of Microorganisms (GCM) 10K type strain sequencing project: providing services to taxonomists for standard genome sequencing and annotation.</title>
        <authorList>
            <consortium name="The Broad Institute Genomics Platform"/>
            <consortium name="The Broad Institute Genome Sequencing Center for Infectious Disease"/>
            <person name="Wu L."/>
            <person name="Ma J."/>
        </authorList>
    </citation>
    <scope>NUCLEOTIDE SEQUENCE [LARGE SCALE GENOMIC DNA]</scope>
    <source>
        <strain evidence="6">JCM 17326</strain>
    </source>
</reference>
<keyword evidence="6" id="KW-1185">Reference proteome</keyword>
<accession>A0ABP6ZR58</accession>
<dbReference type="InterPro" id="IPR051344">
    <property type="entry name" value="Vgb"/>
</dbReference>
<dbReference type="EMBL" id="BAABDQ010000052">
    <property type="protein sequence ID" value="GAA3615311.1"/>
    <property type="molecule type" value="Genomic_DNA"/>
</dbReference>
<protein>
    <submittedName>
        <fullName evidence="5">SMP-30/gluconolactonase/LRE family protein</fullName>
    </submittedName>
</protein>
<dbReference type="Pfam" id="PF08450">
    <property type="entry name" value="SGL"/>
    <property type="match status" value="1"/>
</dbReference>
<dbReference type="PANTHER" id="PTHR40274">
    <property type="entry name" value="VIRGINIAMYCIN B LYASE"/>
    <property type="match status" value="1"/>
</dbReference>
<evidence type="ECO:0000256" key="2">
    <source>
        <dbReference type="PROSITE-ProRule" id="PRU00504"/>
    </source>
</evidence>
<organism evidence="5 6">
    <name type="scientific">Nonomuraea rosea</name>
    <dbReference type="NCBI Taxonomy" id="638574"/>
    <lineage>
        <taxon>Bacteria</taxon>
        <taxon>Bacillati</taxon>
        <taxon>Actinomycetota</taxon>
        <taxon>Actinomycetes</taxon>
        <taxon>Streptosporangiales</taxon>
        <taxon>Streptosporangiaceae</taxon>
        <taxon>Nonomuraea</taxon>
    </lineage>
</organism>
<proteinExistence type="predicted"/>
<comment type="caution">
    <text evidence="5">The sequence shown here is derived from an EMBL/GenBank/DDBJ whole genome shotgun (WGS) entry which is preliminary data.</text>
</comment>
<dbReference type="Gene3D" id="2.120.10.30">
    <property type="entry name" value="TolB, C-terminal domain"/>
    <property type="match status" value="3"/>
</dbReference>
<feature type="domain" description="SMP-30/Gluconolactonase/LRE-like region" evidence="4">
    <location>
        <begin position="34"/>
        <end position="122"/>
    </location>
</feature>
<evidence type="ECO:0000256" key="1">
    <source>
        <dbReference type="ARBA" id="ARBA00022737"/>
    </source>
</evidence>
<dbReference type="PROSITE" id="PS51125">
    <property type="entry name" value="NHL"/>
    <property type="match status" value="1"/>
</dbReference>
<dbReference type="InterPro" id="IPR013658">
    <property type="entry name" value="SGL"/>
</dbReference>